<dbReference type="NCBIfam" id="TIGR01509">
    <property type="entry name" value="HAD-SF-IA-v3"/>
    <property type="match status" value="1"/>
</dbReference>
<name>A0A4Q7YAA2_9ACTN</name>
<dbReference type="AlphaFoldDB" id="A0A4Q7YAA2"/>
<dbReference type="Proteomes" id="UP000292507">
    <property type="component" value="Unassembled WGS sequence"/>
</dbReference>
<dbReference type="SFLD" id="SFLDG01129">
    <property type="entry name" value="C1.5:_HAD__Beta-PGM__Phosphata"/>
    <property type="match status" value="1"/>
</dbReference>
<keyword evidence="5" id="KW-0119">Carbohydrate metabolism</keyword>
<keyword evidence="4" id="KW-0460">Magnesium</keyword>
<evidence type="ECO:0000256" key="5">
    <source>
        <dbReference type="ARBA" id="ARBA00023277"/>
    </source>
</evidence>
<comment type="cofactor">
    <cofactor evidence="1">
        <name>Mg(2+)</name>
        <dbReference type="ChEBI" id="CHEBI:18420"/>
    </cofactor>
</comment>
<dbReference type="PANTHER" id="PTHR46193">
    <property type="entry name" value="6-PHOSPHOGLUCONATE PHOSPHATASE"/>
    <property type="match status" value="1"/>
</dbReference>
<keyword evidence="7" id="KW-1185">Reference proteome</keyword>
<dbReference type="InterPro" id="IPR036412">
    <property type="entry name" value="HAD-like_sf"/>
</dbReference>
<evidence type="ECO:0000313" key="6">
    <source>
        <dbReference type="EMBL" id="RZU33039.1"/>
    </source>
</evidence>
<comment type="caution">
    <text evidence="6">The sequence shown here is derived from an EMBL/GenBank/DDBJ whole genome shotgun (WGS) entry which is preliminary data.</text>
</comment>
<evidence type="ECO:0000256" key="4">
    <source>
        <dbReference type="ARBA" id="ARBA00022842"/>
    </source>
</evidence>
<dbReference type="Pfam" id="PF13419">
    <property type="entry name" value="HAD_2"/>
    <property type="match status" value="1"/>
</dbReference>
<dbReference type="InterPro" id="IPR051600">
    <property type="entry name" value="Beta-PGM-like"/>
</dbReference>
<gene>
    <name evidence="6" type="ORF">BKA19_2754</name>
</gene>
<comment type="similarity">
    <text evidence="2">Belongs to the HAD-like hydrolase superfamily. CbbY/CbbZ/Gph/YieH family.</text>
</comment>
<sequence>MEQQCTAPAEGPGITDEVGERFSMAAPGGSVQALLFDLDGTLVDTREANYLAYRDAFAESGHELTIEQFATTWGRDSRDFIPDLLPGIGSSGVDVIRAAKSRLYAEQLHRTTANEALIAFLRLVAPSHRTALVSTAKSGNGRQILAAHGLTELFDVVVWGDEVVRSKPDPEGYLRALELLGADARASLAFEDSETGRQAALAAGLLVLEVPHF</sequence>
<dbReference type="Gene3D" id="1.10.150.240">
    <property type="entry name" value="Putative phosphatase, domain 2"/>
    <property type="match status" value="1"/>
</dbReference>
<dbReference type="EMBL" id="SHKV01000001">
    <property type="protein sequence ID" value="RZU33039.1"/>
    <property type="molecule type" value="Genomic_DNA"/>
</dbReference>
<dbReference type="Gene3D" id="3.40.50.1000">
    <property type="entry name" value="HAD superfamily/HAD-like"/>
    <property type="match status" value="1"/>
</dbReference>
<dbReference type="InterPro" id="IPR041492">
    <property type="entry name" value="HAD_2"/>
</dbReference>
<proteinExistence type="inferred from homology"/>
<protein>
    <submittedName>
        <fullName evidence="6">Beta-phosphoglucomutase</fullName>
    </submittedName>
</protein>
<dbReference type="InterPro" id="IPR023198">
    <property type="entry name" value="PGP-like_dom2"/>
</dbReference>
<dbReference type="GO" id="GO:0003824">
    <property type="term" value="F:catalytic activity"/>
    <property type="evidence" value="ECO:0007669"/>
    <property type="project" value="UniProtKB-ARBA"/>
</dbReference>
<dbReference type="GO" id="GO:0046872">
    <property type="term" value="F:metal ion binding"/>
    <property type="evidence" value="ECO:0007669"/>
    <property type="project" value="UniProtKB-KW"/>
</dbReference>
<dbReference type="OrthoDB" id="9800058at2"/>
<keyword evidence="3" id="KW-0479">Metal-binding</keyword>
<dbReference type="InterPro" id="IPR006439">
    <property type="entry name" value="HAD-SF_hydro_IA"/>
</dbReference>
<reference evidence="6 7" key="1">
    <citation type="submission" date="2019-02" db="EMBL/GenBank/DDBJ databases">
        <title>Sequencing the genomes of 1000 actinobacteria strains.</title>
        <authorList>
            <person name="Klenk H.-P."/>
        </authorList>
    </citation>
    <scope>NUCLEOTIDE SEQUENCE [LARGE SCALE GENOMIC DNA]</scope>
    <source>
        <strain evidence="6 7">DSM 44509</strain>
    </source>
</reference>
<evidence type="ECO:0000256" key="1">
    <source>
        <dbReference type="ARBA" id="ARBA00001946"/>
    </source>
</evidence>
<evidence type="ECO:0000313" key="7">
    <source>
        <dbReference type="Proteomes" id="UP000292507"/>
    </source>
</evidence>
<dbReference type="PANTHER" id="PTHR46193:SF18">
    <property type="entry name" value="HEXITOL PHOSPHATASE B"/>
    <property type="match status" value="1"/>
</dbReference>
<dbReference type="InterPro" id="IPR023214">
    <property type="entry name" value="HAD_sf"/>
</dbReference>
<organism evidence="6 7">
    <name type="scientific">Blastococcus saxobsidens</name>
    <dbReference type="NCBI Taxonomy" id="138336"/>
    <lineage>
        <taxon>Bacteria</taxon>
        <taxon>Bacillati</taxon>
        <taxon>Actinomycetota</taxon>
        <taxon>Actinomycetes</taxon>
        <taxon>Geodermatophilales</taxon>
        <taxon>Geodermatophilaceae</taxon>
        <taxon>Blastococcus</taxon>
    </lineage>
</organism>
<dbReference type="SFLD" id="SFLDS00003">
    <property type="entry name" value="Haloacid_Dehalogenase"/>
    <property type="match status" value="1"/>
</dbReference>
<dbReference type="RefSeq" id="WP_104530241.1">
    <property type="nucleotide sequence ID" value="NZ_POQT01000045.1"/>
</dbReference>
<dbReference type="SUPFAM" id="SSF56784">
    <property type="entry name" value="HAD-like"/>
    <property type="match status" value="1"/>
</dbReference>
<accession>A0A4Q7YAA2</accession>
<evidence type="ECO:0000256" key="3">
    <source>
        <dbReference type="ARBA" id="ARBA00022723"/>
    </source>
</evidence>
<evidence type="ECO:0000256" key="2">
    <source>
        <dbReference type="ARBA" id="ARBA00006171"/>
    </source>
</evidence>